<proteinExistence type="predicted"/>
<dbReference type="Proteomes" id="UP001215280">
    <property type="component" value="Unassembled WGS sequence"/>
</dbReference>
<keyword evidence="1" id="KW-0812">Transmembrane</keyword>
<feature type="transmembrane region" description="Helical" evidence="1">
    <location>
        <begin position="191"/>
        <end position="212"/>
    </location>
</feature>
<protein>
    <recommendedName>
        <fullName evidence="2">DUF6533 domain-containing protein</fullName>
    </recommendedName>
</protein>
<feature type="transmembrane region" description="Helical" evidence="1">
    <location>
        <begin position="39"/>
        <end position="63"/>
    </location>
</feature>
<dbReference type="AlphaFoldDB" id="A0AAD7NMZ3"/>
<name>A0AAD7NMZ3_9AGAR</name>
<accession>A0AAD7NMZ3</accession>
<feature type="transmembrane region" description="Helical" evidence="1">
    <location>
        <begin position="146"/>
        <end position="171"/>
    </location>
</feature>
<feature type="domain" description="DUF6533" evidence="2">
    <location>
        <begin position="48"/>
        <end position="94"/>
    </location>
</feature>
<feature type="transmembrane region" description="Helical" evidence="1">
    <location>
        <begin position="233"/>
        <end position="252"/>
    </location>
</feature>
<feature type="transmembrane region" description="Helical" evidence="1">
    <location>
        <begin position="112"/>
        <end position="134"/>
    </location>
</feature>
<dbReference type="Pfam" id="PF20151">
    <property type="entry name" value="DUF6533"/>
    <property type="match status" value="1"/>
</dbReference>
<dbReference type="EMBL" id="JARJLG010000031">
    <property type="protein sequence ID" value="KAJ7766960.1"/>
    <property type="molecule type" value="Genomic_DNA"/>
</dbReference>
<feature type="transmembrane region" description="Helical" evidence="1">
    <location>
        <begin position="84"/>
        <end position="106"/>
    </location>
</feature>
<evidence type="ECO:0000313" key="4">
    <source>
        <dbReference type="Proteomes" id="UP001215280"/>
    </source>
</evidence>
<keyword evidence="1" id="KW-0472">Membrane</keyword>
<keyword evidence="4" id="KW-1185">Reference proteome</keyword>
<comment type="caution">
    <text evidence="3">The sequence shown here is derived from an EMBL/GenBank/DDBJ whole genome shotgun (WGS) entry which is preliminary data.</text>
</comment>
<evidence type="ECO:0000313" key="3">
    <source>
        <dbReference type="EMBL" id="KAJ7766960.1"/>
    </source>
</evidence>
<keyword evidence="1" id="KW-1133">Transmembrane helix</keyword>
<evidence type="ECO:0000259" key="2">
    <source>
        <dbReference type="Pfam" id="PF20151"/>
    </source>
</evidence>
<reference evidence="3" key="1">
    <citation type="submission" date="2023-03" db="EMBL/GenBank/DDBJ databases">
        <title>Massive genome expansion in bonnet fungi (Mycena s.s.) driven by repeated elements and novel gene families across ecological guilds.</title>
        <authorList>
            <consortium name="Lawrence Berkeley National Laboratory"/>
            <person name="Harder C.B."/>
            <person name="Miyauchi S."/>
            <person name="Viragh M."/>
            <person name="Kuo A."/>
            <person name="Thoen E."/>
            <person name="Andreopoulos B."/>
            <person name="Lu D."/>
            <person name="Skrede I."/>
            <person name="Drula E."/>
            <person name="Henrissat B."/>
            <person name="Morin E."/>
            <person name="Kohler A."/>
            <person name="Barry K."/>
            <person name="LaButti K."/>
            <person name="Morin E."/>
            <person name="Salamov A."/>
            <person name="Lipzen A."/>
            <person name="Mereny Z."/>
            <person name="Hegedus B."/>
            <person name="Baldrian P."/>
            <person name="Stursova M."/>
            <person name="Weitz H."/>
            <person name="Taylor A."/>
            <person name="Grigoriev I.V."/>
            <person name="Nagy L.G."/>
            <person name="Martin F."/>
            <person name="Kauserud H."/>
        </authorList>
    </citation>
    <scope>NUCLEOTIDE SEQUENCE</scope>
    <source>
        <strain evidence="3">CBHHK188m</strain>
    </source>
</reference>
<evidence type="ECO:0000256" key="1">
    <source>
        <dbReference type="SAM" id="Phobius"/>
    </source>
</evidence>
<sequence length="362" mass="38930">MPSLNLARQAPPAGAPAPNFGQIPLPPGMTLGEFESLQYHAISISICVAVAFGVVCWDYLVLFRDEIRMYTSSNKQLWKQPATWAFILLRYSAFVATFPALFFTSIQSQHCQAAVIVSQVGAVLVVGSSGIIFCNRVVAIYSNSKVIVGALVLLWGGMMGCWIAVATQYSAVTGPATPFLSNCQMNPIVSWAPISYASSVGFDVIILALTIARLKMGNTGQSAISKQIYNDNLMYFLATAATNITVLSIQALGTSFELIKPTAVPFSTIVTVTMAQRVYLNLKLYHQRNQRAVAGLPASAPSQQTISTGSTAPKHYNAAFVGGPMAGQNRPWDTGYHSRAPSSDVKAPLPSSVFVQREVHAQ</sequence>
<organism evidence="3 4">
    <name type="scientific">Mycena maculata</name>
    <dbReference type="NCBI Taxonomy" id="230809"/>
    <lineage>
        <taxon>Eukaryota</taxon>
        <taxon>Fungi</taxon>
        <taxon>Dikarya</taxon>
        <taxon>Basidiomycota</taxon>
        <taxon>Agaricomycotina</taxon>
        <taxon>Agaricomycetes</taxon>
        <taxon>Agaricomycetidae</taxon>
        <taxon>Agaricales</taxon>
        <taxon>Marasmiineae</taxon>
        <taxon>Mycenaceae</taxon>
        <taxon>Mycena</taxon>
    </lineage>
</organism>
<dbReference type="InterPro" id="IPR045340">
    <property type="entry name" value="DUF6533"/>
</dbReference>
<gene>
    <name evidence="3" type="ORF">DFH07DRAFT_881102</name>
</gene>
<feature type="transmembrane region" description="Helical" evidence="1">
    <location>
        <begin position="258"/>
        <end position="280"/>
    </location>
</feature>